<feature type="repeat" description="PPR" evidence="2">
    <location>
        <begin position="346"/>
        <end position="380"/>
    </location>
</feature>
<dbReference type="InterPro" id="IPR002885">
    <property type="entry name" value="PPR_rpt"/>
</dbReference>
<dbReference type="Pfam" id="PF20431">
    <property type="entry name" value="E_motif"/>
    <property type="match status" value="1"/>
</dbReference>
<dbReference type="Pfam" id="PF13041">
    <property type="entry name" value="PPR_2"/>
    <property type="match status" value="1"/>
</dbReference>
<dbReference type="NCBIfam" id="TIGR00756">
    <property type="entry name" value="PPR"/>
    <property type="match status" value="3"/>
</dbReference>
<dbReference type="EMBL" id="CM007385">
    <property type="protein sequence ID" value="ONK69718.1"/>
    <property type="molecule type" value="Genomic_DNA"/>
</dbReference>
<dbReference type="Gene3D" id="1.25.40.10">
    <property type="entry name" value="Tetratricopeptide repeat domain"/>
    <property type="match status" value="3"/>
</dbReference>
<accession>A0A5P1EUJ3</accession>
<dbReference type="InterPro" id="IPR011990">
    <property type="entry name" value="TPR-like_helical_dom_sf"/>
</dbReference>
<evidence type="ECO:0000313" key="4">
    <source>
        <dbReference type="EMBL" id="ONK69718.1"/>
    </source>
</evidence>
<dbReference type="Pfam" id="PF14432">
    <property type="entry name" value="DYW_deaminase"/>
    <property type="match status" value="1"/>
</dbReference>
<dbReference type="InterPro" id="IPR046848">
    <property type="entry name" value="E_motif"/>
</dbReference>
<evidence type="ECO:0000259" key="3">
    <source>
        <dbReference type="Pfam" id="PF14432"/>
    </source>
</evidence>
<reference evidence="5" key="1">
    <citation type="journal article" date="2017" name="Nat. Commun.">
        <title>The asparagus genome sheds light on the origin and evolution of a young Y chromosome.</title>
        <authorList>
            <person name="Harkess A."/>
            <person name="Zhou J."/>
            <person name="Xu C."/>
            <person name="Bowers J.E."/>
            <person name="Van der Hulst R."/>
            <person name="Ayyampalayam S."/>
            <person name="Mercati F."/>
            <person name="Riccardi P."/>
            <person name="McKain M.R."/>
            <person name="Kakrana A."/>
            <person name="Tang H."/>
            <person name="Ray J."/>
            <person name="Groenendijk J."/>
            <person name="Arikit S."/>
            <person name="Mathioni S.M."/>
            <person name="Nakano M."/>
            <person name="Shan H."/>
            <person name="Telgmann-Rauber A."/>
            <person name="Kanno A."/>
            <person name="Yue Z."/>
            <person name="Chen H."/>
            <person name="Li W."/>
            <person name="Chen Y."/>
            <person name="Xu X."/>
            <person name="Zhang Y."/>
            <person name="Luo S."/>
            <person name="Chen H."/>
            <person name="Gao J."/>
            <person name="Mao Z."/>
            <person name="Pires J.C."/>
            <person name="Luo M."/>
            <person name="Kudrna D."/>
            <person name="Wing R.A."/>
            <person name="Meyers B.C."/>
            <person name="Yi K."/>
            <person name="Kong H."/>
            <person name="Lavrijsen P."/>
            <person name="Sunseri F."/>
            <person name="Falavigna A."/>
            <person name="Ye Y."/>
            <person name="Leebens-Mack J.H."/>
            <person name="Chen G."/>
        </authorList>
    </citation>
    <scope>NUCLEOTIDE SEQUENCE [LARGE SCALE GENOMIC DNA]</scope>
    <source>
        <strain evidence="5">cv. DH0086</strain>
    </source>
</reference>
<dbReference type="Gramene" id="ONK69718">
    <property type="protein sequence ID" value="ONK69718"/>
    <property type="gene ID" value="A4U43_C05F26000"/>
</dbReference>
<keyword evidence="1" id="KW-0677">Repeat</keyword>
<dbReference type="Proteomes" id="UP000243459">
    <property type="component" value="Chromosome 5"/>
</dbReference>
<proteinExistence type="predicted"/>
<protein>
    <recommendedName>
        <fullName evidence="3">DYW domain-containing protein</fullName>
    </recommendedName>
</protein>
<evidence type="ECO:0000256" key="1">
    <source>
        <dbReference type="ARBA" id="ARBA00022737"/>
    </source>
</evidence>
<dbReference type="GO" id="GO:0003723">
    <property type="term" value="F:RNA binding"/>
    <property type="evidence" value="ECO:0007669"/>
    <property type="project" value="InterPro"/>
</dbReference>
<dbReference type="Pfam" id="PF01535">
    <property type="entry name" value="PPR"/>
    <property type="match status" value="3"/>
</dbReference>
<dbReference type="GO" id="GO:0009451">
    <property type="term" value="P:RNA modification"/>
    <property type="evidence" value="ECO:0007669"/>
    <property type="project" value="InterPro"/>
</dbReference>
<dbReference type="OMA" id="EMKHFAC"/>
<evidence type="ECO:0000313" key="5">
    <source>
        <dbReference type="Proteomes" id="UP000243459"/>
    </source>
</evidence>
<dbReference type="InterPro" id="IPR046960">
    <property type="entry name" value="PPR_At4g14850-like_plant"/>
</dbReference>
<dbReference type="PROSITE" id="PS51375">
    <property type="entry name" value="PPR"/>
    <property type="match status" value="3"/>
</dbReference>
<organism evidence="4 5">
    <name type="scientific">Asparagus officinalis</name>
    <name type="common">Garden asparagus</name>
    <dbReference type="NCBI Taxonomy" id="4686"/>
    <lineage>
        <taxon>Eukaryota</taxon>
        <taxon>Viridiplantae</taxon>
        <taxon>Streptophyta</taxon>
        <taxon>Embryophyta</taxon>
        <taxon>Tracheophyta</taxon>
        <taxon>Spermatophyta</taxon>
        <taxon>Magnoliopsida</taxon>
        <taxon>Liliopsida</taxon>
        <taxon>Asparagales</taxon>
        <taxon>Asparagaceae</taxon>
        <taxon>Asparagoideae</taxon>
        <taxon>Asparagus</taxon>
    </lineage>
</organism>
<gene>
    <name evidence="4" type="ORF">A4U43_C05F26000</name>
</gene>
<dbReference type="GO" id="GO:0008270">
    <property type="term" value="F:zinc ion binding"/>
    <property type="evidence" value="ECO:0007669"/>
    <property type="project" value="InterPro"/>
</dbReference>
<dbReference type="OrthoDB" id="775425at2759"/>
<evidence type="ECO:0000256" key="2">
    <source>
        <dbReference type="PROSITE-ProRule" id="PRU00708"/>
    </source>
</evidence>
<feature type="repeat" description="PPR" evidence="2">
    <location>
        <begin position="239"/>
        <end position="273"/>
    </location>
</feature>
<dbReference type="PANTHER" id="PTHR47926">
    <property type="entry name" value="PENTATRICOPEPTIDE REPEAT-CONTAINING PROTEIN"/>
    <property type="match status" value="1"/>
</dbReference>
<feature type="repeat" description="PPR" evidence="2">
    <location>
        <begin position="136"/>
        <end position="170"/>
    </location>
</feature>
<keyword evidence="5" id="KW-1185">Reference proteome</keyword>
<dbReference type="FunFam" id="1.25.40.10:FF:001093">
    <property type="entry name" value="Pentatricopeptide repeat-containing protein At2g34400"/>
    <property type="match status" value="1"/>
</dbReference>
<feature type="domain" description="DYW" evidence="3">
    <location>
        <begin position="554"/>
        <end position="647"/>
    </location>
</feature>
<name>A0A5P1EUJ3_ASPOF</name>
<dbReference type="PANTHER" id="PTHR47926:SF347">
    <property type="entry name" value="PENTATRICOPEPTIDE REPEAT-CONTAINING PROTEIN"/>
    <property type="match status" value="1"/>
</dbReference>
<dbReference type="InterPro" id="IPR032867">
    <property type="entry name" value="DYW_dom"/>
</dbReference>
<dbReference type="AlphaFoldDB" id="A0A5P1EUJ3"/>
<sequence>MQRGKHLVQKSFTCAISLTRIFSSSSSKALSLDTAFSLSSTIRYHLSSGQPKLALIHFLQWQKRGIRPDKFTIPVLIKLSLSLEEPPLHGEQFHSFAIKFSYTIDIFVSTSLVEMYFKHGDFEAPLRLFSEITNKDVTLFTVMISEFSRNGLRCEAMGFFFKMLNERIEPNKITLTTIFSLCSQIKNLTFGKVLHGFGLRRALIIMDDLILQTSVVDMYAKCENLCYAKRVFDRMRKRNLASWNSIITAYFANGMFQNALELFRDLLFEGWQRPRSSMLALVLNICGVTTDLRKGKELHGYILKCSSREISEMEKLIEFNGLIDMYIKTGNMTSAILIFERMQKRNVVTWTIMISGYGTYGLSQKALDAFDEMRSLGIKPDGVTFISILSACSHSGLVDEGREIFLSMNRDYDTVPEMKHFVCMVDLYGRAGRVNEALDFISRMPIEPSKFVWGTLLSCCRNHKNLKLGEFAAKKALELDRYDVGNYIMLSRIYADAKRWDDVAKVRMVMKELGLKANTAYSWVEKKGKVYKFSVGDRLKEFSVKMYDILNKAGFEPDTSSIGHNLEHEEAKVSDLCGHTEKVALAFVLMGDGGEKLIRIGKNLRVCKDCHEAFKFASKAYGREIILKDPNLYHQFSQGCCSCNDFW</sequence>